<dbReference type="GO" id="GO:0004497">
    <property type="term" value="F:monooxygenase activity"/>
    <property type="evidence" value="ECO:0007669"/>
    <property type="project" value="UniProtKB-KW"/>
</dbReference>
<sequence>MSLGGFHVPKGTGIIVNLWGIGRDESAWPRAEEFIPERFLAGQEVHSSMVKEVYRPFGAGRRVCPGMEYTARSTPLLLASILHRNEWRLPDGDGIGLEGMDLHDRYGTVLNPATPLHAVLVSIV</sequence>
<dbReference type="InterPro" id="IPR017972">
    <property type="entry name" value="Cyt_P450_CS"/>
</dbReference>
<evidence type="ECO:0000256" key="2">
    <source>
        <dbReference type="PIRSR" id="PIRSR602401-1"/>
    </source>
</evidence>
<dbReference type="GO" id="GO:0020037">
    <property type="term" value="F:heme binding"/>
    <property type="evidence" value="ECO:0007669"/>
    <property type="project" value="InterPro"/>
</dbReference>
<keyword evidence="2 3" id="KW-0479">Metal-binding</keyword>
<organism evidence="4 5">
    <name type="scientific">Miscanthus lutarioriparius</name>
    <dbReference type="NCBI Taxonomy" id="422564"/>
    <lineage>
        <taxon>Eukaryota</taxon>
        <taxon>Viridiplantae</taxon>
        <taxon>Streptophyta</taxon>
        <taxon>Embryophyta</taxon>
        <taxon>Tracheophyta</taxon>
        <taxon>Spermatophyta</taxon>
        <taxon>Magnoliopsida</taxon>
        <taxon>Liliopsida</taxon>
        <taxon>Poales</taxon>
        <taxon>Poaceae</taxon>
        <taxon>PACMAD clade</taxon>
        <taxon>Panicoideae</taxon>
        <taxon>Andropogonodae</taxon>
        <taxon>Andropogoneae</taxon>
        <taxon>Saccharinae</taxon>
        <taxon>Miscanthus</taxon>
    </lineage>
</organism>
<dbReference type="OrthoDB" id="685036at2759"/>
<keyword evidence="2 3" id="KW-0349">Heme</keyword>
<dbReference type="PROSITE" id="PS00086">
    <property type="entry name" value="CYTOCHROME_P450"/>
    <property type="match status" value="1"/>
</dbReference>
<keyword evidence="2 3" id="KW-0408">Iron</keyword>
<evidence type="ECO:0008006" key="6">
    <source>
        <dbReference type="Google" id="ProtNLM"/>
    </source>
</evidence>
<keyword evidence="3" id="KW-0560">Oxidoreductase</keyword>
<comment type="cofactor">
    <cofactor evidence="2">
        <name>heme</name>
        <dbReference type="ChEBI" id="CHEBI:30413"/>
    </cofactor>
</comment>
<dbReference type="Proteomes" id="UP000604825">
    <property type="component" value="Unassembled WGS sequence"/>
</dbReference>
<dbReference type="GO" id="GO:0016705">
    <property type="term" value="F:oxidoreductase activity, acting on paired donors, with incorporation or reduction of molecular oxygen"/>
    <property type="evidence" value="ECO:0007669"/>
    <property type="project" value="InterPro"/>
</dbReference>
<comment type="caution">
    <text evidence="4">The sequence shown here is derived from an EMBL/GenBank/DDBJ whole genome shotgun (WGS) entry which is preliminary data.</text>
</comment>
<reference evidence="4" key="1">
    <citation type="submission" date="2020-10" db="EMBL/GenBank/DDBJ databases">
        <authorList>
            <person name="Han B."/>
            <person name="Lu T."/>
            <person name="Zhao Q."/>
            <person name="Huang X."/>
            <person name="Zhao Y."/>
        </authorList>
    </citation>
    <scope>NUCLEOTIDE SEQUENCE</scope>
</reference>
<dbReference type="PANTHER" id="PTHR47950">
    <property type="entry name" value="CYTOCHROME P450, FAMILY 76, SUBFAMILY C, POLYPEPTIDE 5-RELATED"/>
    <property type="match status" value="1"/>
</dbReference>
<dbReference type="Gene3D" id="1.10.630.10">
    <property type="entry name" value="Cytochrome P450"/>
    <property type="match status" value="1"/>
</dbReference>
<evidence type="ECO:0000256" key="3">
    <source>
        <dbReference type="RuleBase" id="RU000461"/>
    </source>
</evidence>
<protein>
    <recommendedName>
        <fullName evidence="6">Cytochrome P450</fullName>
    </recommendedName>
</protein>
<dbReference type="PANTHER" id="PTHR47950:SF44">
    <property type="entry name" value="CYTOCHROME P450, FAMILY 76, SUBFAMILY C, POLYPEPTIDE 5-RELATED"/>
    <property type="match status" value="1"/>
</dbReference>
<gene>
    <name evidence="4" type="ORF">NCGR_LOCUS36387</name>
</gene>
<dbReference type="AlphaFoldDB" id="A0A811Q9G0"/>
<dbReference type="SUPFAM" id="SSF48264">
    <property type="entry name" value="Cytochrome P450"/>
    <property type="match status" value="1"/>
</dbReference>
<dbReference type="InterPro" id="IPR002401">
    <property type="entry name" value="Cyt_P450_E_grp-I"/>
</dbReference>
<evidence type="ECO:0000313" key="4">
    <source>
        <dbReference type="EMBL" id="CAD6252740.1"/>
    </source>
</evidence>
<feature type="binding site" description="axial binding residue" evidence="2">
    <location>
        <position position="64"/>
    </location>
    <ligand>
        <name>heme</name>
        <dbReference type="ChEBI" id="CHEBI:30413"/>
    </ligand>
    <ligandPart>
        <name>Fe</name>
        <dbReference type="ChEBI" id="CHEBI:18248"/>
    </ligandPart>
</feature>
<evidence type="ECO:0000313" key="5">
    <source>
        <dbReference type="Proteomes" id="UP000604825"/>
    </source>
</evidence>
<dbReference type="Pfam" id="PF00067">
    <property type="entry name" value="p450"/>
    <property type="match status" value="1"/>
</dbReference>
<dbReference type="InterPro" id="IPR001128">
    <property type="entry name" value="Cyt_P450"/>
</dbReference>
<evidence type="ECO:0000256" key="1">
    <source>
        <dbReference type="ARBA" id="ARBA00010617"/>
    </source>
</evidence>
<proteinExistence type="inferred from homology"/>
<comment type="similarity">
    <text evidence="1 3">Belongs to the cytochrome P450 family.</text>
</comment>
<dbReference type="PRINTS" id="PR00463">
    <property type="entry name" value="EP450I"/>
</dbReference>
<keyword evidence="3" id="KW-0503">Monooxygenase</keyword>
<dbReference type="InterPro" id="IPR036396">
    <property type="entry name" value="Cyt_P450_sf"/>
</dbReference>
<dbReference type="GO" id="GO:0005506">
    <property type="term" value="F:iron ion binding"/>
    <property type="evidence" value="ECO:0007669"/>
    <property type="project" value="InterPro"/>
</dbReference>
<accession>A0A811Q9G0</accession>
<name>A0A811Q9G0_9POAL</name>
<dbReference type="EMBL" id="CAJGYO010000009">
    <property type="protein sequence ID" value="CAD6252740.1"/>
    <property type="molecule type" value="Genomic_DNA"/>
</dbReference>
<keyword evidence="5" id="KW-1185">Reference proteome</keyword>